<dbReference type="EMBL" id="JANUGV010000013">
    <property type="protein sequence ID" value="MCS0611063.1"/>
    <property type="molecule type" value="Genomic_DNA"/>
</dbReference>
<dbReference type="Proteomes" id="UP001205861">
    <property type="component" value="Unassembled WGS sequence"/>
</dbReference>
<evidence type="ECO:0000256" key="1">
    <source>
        <dbReference type="ARBA" id="ARBA00001668"/>
    </source>
</evidence>
<dbReference type="SMART" id="SM01232">
    <property type="entry name" value="H2TH"/>
    <property type="match status" value="1"/>
</dbReference>
<keyword evidence="11" id="KW-0540">Nuclease</keyword>
<sequence length="250" mass="28894">MPEGPSLVILKEQSRRFVGQRIVHAEGNTWAIDKARLVGQPIVSLRTWGKHFLIELPELVLRIHFLLFGSYRVDERRDRPARLGLAMEDGGELNFYACSVKVLEGELDHLYDWSADVMSDQWDPARARKKLRAAPGMLACDALLDQDIFSGVGNIIKNEVLFRIRVHPLSTVGALPAPKLRALVEQARTYSFEFLEWKKQFVLKQHWLAHTKSICPRCHIPFHKANLGHSRRRSFYCERCQKRYNPPRVD</sequence>
<reference evidence="11 12" key="1">
    <citation type="submission" date="2022-08" db="EMBL/GenBank/DDBJ databases">
        <title>Reclassification of Massilia species as members of the genera Telluria, Duganella, Pseudoduganella, Mokoshia gen. nov. and Zemynaea gen. nov. using orthogonal and non-orthogonal genome-based approaches.</title>
        <authorList>
            <person name="Bowman J.P."/>
        </authorList>
    </citation>
    <scope>NUCLEOTIDE SEQUENCE [LARGE SCALE GENOMIC DNA]</scope>
    <source>
        <strain evidence="11 12">JCM 31607</strain>
    </source>
</reference>
<evidence type="ECO:0000256" key="5">
    <source>
        <dbReference type="ARBA" id="ARBA00023125"/>
    </source>
</evidence>
<dbReference type="GO" id="GO:0004519">
    <property type="term" value="F:endonuclease activity"/>
    <property type="evidence" value="ECO:0007669"/>
    <property type="project" value="UniProtKB-KW"/>
</dbReference>
<dbReference type="Gene3D" id="3.20.190.10">
    <property type="entry name" value="MutM-like, N-terminal"/>
    <property type="match status" value="1"/>
</dbReference>
<keyword evidence="5" id="KW-0238">DNA-binding</keyword>
<keyword evidence="3" id="KW-0227">DNA damage</keyword>
<evidence type="ECO:0000313" key="11">
    <source>
        <dbReference type="EMBL" id="MCS0611063.1"/>
    </source>
</evidence>
<dbReference type="SUPFAM" id="SSF81624">
    <property type="entry name" value="N-terminal domain of MutM-like DNA repair proteins"/>
    <property type="match status" value="1"/>
</dbReference>
<accession>A0ABT2BRC0</accession>
<keyword evidence="8" id="KW-0511">Multifunctional enzyme</keyword>
<dbReference type="InterPro" id="IPR035937">
    <property type="entry name" value="FPG_N"/>
</dbReference>
<keyword evidence="9" id="KW-0326">Glycosidase</keyword>
<dbReference type="RefSeq" id="WP_258858592.1">
    <property type="nucleotide sequence ID" value="NZ_JANUGV010000013.1"/>
</dbReference>
<dbReference type="InterPro" id="IPR015886">
    <property type="entry name" value="H2TH_FPG"/>
</dbReference>
<organism evidence="11 12">
    <name type="scientific">Massilia solisilvae</name>
    <dbReference type="NCBI Taxonomy" id="1811225"/>
    <lineage>
        <taxon>Bacteria</taxon>
        <taxon>Pseudomonadati</taxon>
        <taxon>Pseudomonadota</taxon>
        <taxon>Betaproteobacteria</taxon>
        <taxon>Burkholderiales</taxon>
        <taxon>Oxalobacteraceae</taxon>
        <taxon>Telluria group</taxon>
        <taxon>Massilia</taxon>
    </lineage>
</organism>
<proteinExistence type="inferred from homology"/>
<name>A0ABT2BRC0_9BURK</name>
<evidence type="ECO:0000259" key="10">
    <source>
        <dbReference type="PROSITE" id="PS51068"/>
    </source>
</evidence>
<feature type="domain" description="Formamidopyrimidine-DNA glycosylase catalytic" evidence="10">
    <location>
        <begin position="2"/>
        <end position="95"/>
    </location>
</feature>
<gene>
    <name evidence="11" type="ORF">NX773_23155</name>
</gene>
<dbReference type="Pfam" id="PF01149">
    <property type="entry name" value="Fapy_DNA_glyco"/>
    <property type="match status" value="1"/>
</dbReference>
<keyword evidence="4" id="KW-0378">Hydrolase</keyword>
<keyword evidence="6" id="KW-0234">DNA repair</keyword>
<evidence type="ECO:0000256" key="9">
    <source>
        <dbReference type="ARBA" id="ARBA00023295"/>
    </source>
</evidence>
<dbReference type="InterPro" id="IPR010979">
    <property type="entry name" value="Ribosomal_uS13-like_H2TH"/>
</dbReference>
<comment type="catalytic activity">
    <reaction evidence="1">
        <text>Hydrolysis of DNA containing ring-opened 7-methylguanine residues, releasing 2,6-diamino-4-hydroxy-5-(N-methyl)formamidopyrimidine.</text>
        <dbReference type="EC" id="3.2.2.23"/>
    </reaction>
</comment>
<protein>
    <submittedName>
        <fullName evidence="11">Endonuclease</fullName>
    </submittedName>
</protein>
<comment type="caution">
    <text evidence="11">The sequence shown here is derived from an EMBL/GenBank/DDBJ whole genome shotgun (WGS) entry which is preliminary data.</text>
</comment>
<dbReference type="PANTHER" id="PTHR22993:SF9">
    <property type="entry name" value="FORMAMIDOPYRIMIDINE-DNA GLYCOSYLASE"/>
    <property type="match status" value="1"/>
</dbReference>
<evidence type="ECO:0000256" key="3">
    <source>
        <dbReference type="ARBA" id="ARBA00022763"/>
    </source>
</evidence>
<dbReference type="Gene3D" id="1.10.8.50">
    <property type="match status" value="1"/>
</dbReference>
<evidence type="ECO:0000256" key="7">
    <source>
        <dbReference type="ARBA" id="ARBA00023239"/>
    </source>
</evidence>
<dbReference type="PANTHER" id="PTHR22993">
    <property type="entry name" value="FORMAMIDOPYRIMIDINE-DNA GLYCOSYLASE"/>
    <property type="match status" value="1"/>
</dbReference>
<evidence type="ECO:0000256" key="8">
    <source>
        <dbReference type="ARBA" id="ARBA00023268"/>
    </source>
</evidence>
<evidence type="ECO:0000256" key="6">
    <source>
        <dbReference type="ARBA" id="ARBA00023204"/>
    </source>
</evidence>
<evidence type="ECO:0000256" key="2">
    <source>
        <dbReference type="ARBA" id="ARBA00009409"/>
    </source>
</evidence>
<keyword evidence="7" id="KW-0456">Lyase</keyword>
<keyword evidence="12" id="KW-1185">Reference proteome</keyword>
<dbReference type="Pfam" id="PF06831">
    <property type="entry name" value="H2TH"/>
    <property type="match status" value="1"/>
</dbReference>
<keyword evidence="11" id="KW-0255">Endonuclease</keyword>
<evidence type="ECO:0000256" key="4">
    <source>
        <dbReference type="ARBA" id="ARBA00022801"/>
    </source>
</evidence>
<dbReference type="InterPro" id="IPR012319">
    <property type="entry name" value="FPG_cat"/>
</dbReference>
<dbReference type="PROSITE" id="PS51068">
    <property type="entry name" value="FPG_CAT"/>
    <property type="match status" value="1"/>
</dbReference>
<dbReference type="SUPFAM" id="SSF46946">
    <property type="entry name" value="S13-like H2TH domain"/>
    <property type="match status" value="1"/>
</dbReference>
<comment type="similarity">
    <text evidence="2">Belongs to the FPG family.</text>
</comment>
<dbReference type="SMART" id="SM00898">
    <property type="entry name" value="Fapy_DNA_glyco"/>
    <property type="match status" value="1"/>
</dbReference>
<evidence type="ECO:0000313" key="12">
    <source>
        <dbReference type="Proteomes" id="UP001205861"/>
    </source>
</evidence>